<dbReference type="Pfam" id="PF19929">
    <property type="entry name" value="DUF6392"/>
    <property type="match status" value="1"/>
</dbReference>
<reference evidence="1 2" key="1">
    <citation type="submission" date="2023-11" db="EMBL/GenBank/DDBJ databases">
        <title>Genome sequence of Pseudomonas salmasensis Strain SLU99.</title>
        <authorList>
            <person name="Ghadamgahi F."/>
            <person name="Kalyandurg P.B."/>
            <person name="Catara V."/>
            <person name="Vetukuri R."/>
            <person name="Ghosh S."/>
        </authorList>
    </citation>
    <scope>NUCLEOTIDE SEQUENCE [LARGE SCALE GENOMIC DNA]</scope>
    <source>
        <strain evidence="1 2">SLU99</strain>
    </source>
</reference>
<evidence type="ECO:0000313" key="1">
    <source>
        <dbReference type="EMBL" id="MDY4301293.1"/>
    </source>
</evidence>
<accession>A0ABU5FHS4</accession>
<dbReference type="EMBL" id="JAXGGE010000001">
    <property type="protein sequence ID" value="MDY4301293.1"/>
    <property type="molecule type" value="Genomic_DNA"/>
</dbReference>
<gene>
    <name evidence="1" type="ORF">SO486_15030</name>
</gene>
<proteinExistence type="predicted"/>
<protein>
    <submittedName>
        <fullName evidence="1">DUF6392 family protein</fullName>
    </submittedName>
</protein>
<dbReference type="InterPro" id="IPR045657">
    <property type="entry name" value="DUF6392"/>
</dbReference>
<dbReference type="RefSeq" id="WP_320747801.1">
    <property type="nucleotide sequence ID" value="NZ_JAXGGE010000001.1"/>
</dbReference>
<organism evidence="1 2">
    <name type="scientific">Pseudomonas salmasensis</name>
    <dbReference type="NCBI Taxonomy" id="2745514"/>
    <lineage>
        <taxon>Bacteria</taxon>
        <taxon>Pseudomonadati</taxon>
        <taxon>Pseudomonadota</taxon>
        <taxon>Gammaproteobacteria</taxon>
        <taxon>Pseudomonadales</taxon>
        <taxon>Pseudomonadaceae</taxon>
        <taxon>Pseudomonas</taxon>
    </lineage>
</organism>
<sequence length="159" mass="17803">MDAIAINKLISRLGRTYAELISEGLISRDSLMPLLDTTENEEWVQFPVEGVELWFAKKNMIFEKVLLTLIQRDENDHVYKGGLPSPFVSQMNQFSVRSELGMPYKSIGPSKLPGSGSKKSGGWDAYRLHQETHPGVRVGFSYNAEMMVETLTFALCGGE</sequence>
<name>A0ABU5FHS4_9PSED</name>
<evidence type="ECO:0000313" key="2">
    <source>
        <dbReference type="Proteomes" id="UP001277967"/>
    </source>
</evidence>
<dbReference type="Proteomes" id="UP001277967">
    <property type="component" value="Unassembled WGS sequence"/>
</dbReference>
<keyword evidence="2" id="KW-1185">Reference proteome</keyword>
<comment type="caution">
    <text evidence="1">The sequence shown here is derived from an EMBL/GenBank/DDBJ whole genome shotgun (WGS) entry which is preliminary data.</text>
</comment>